<evidence type="ECO:0000256" key="6">
    <source>
        <dbReference type="ARBA" id="ARBA00022989"/>
    </source>
</evidence>
<keyword evidence="8" id="KW-0406">Ion transport</keyword>
<evidence type="ECO:0000256" key="13">
    <source>
        <dbReference type="ARBA" id="ARBA00023286"/>
    </source>
</evidence>
<evidence type="ECO:0000256" key="4">
    <source>
        <dbReference type="ARBA" id="ARBA00022475"/>
    </source>
</evidence>
<keyword evidence="3" id="KW-0813">Transport</keyword>
<keyword evidence="10" id="KW-0675">Receptor</keyword>
<feature type="transmembrane region" description="Helical" evidence="16">
    <location>
        <begin position="633"/>
        <end position="654"/>
    </location>
</feature>
<organism evidence="19 20">
    <name type="scientific">Daphnia magna</name>
    <dbReference type="NCBI Taxonomy" id="35525"/>
    <lineage>
        <taxon>Eukaryota</taxon>
        <taxon>Metazoa</taxon>
        <taxon>Ecdysozoa</taxon>
        <taxon>Arthropoda</taxon>
        <taxon>Crustacea</taxon>
        <taxon>Branchiopoda</taxon>
        <taxon>Diplostraca</taxon>
        <taxon>Cladocera</taxon>
        <taxon>Anomopoda</taxon>
        <taxon>Daphniidae</taxon>
        <taxon>Daphnia</taxon>
    </lineage>
</organism>
<name>A0ABQ9ZZ44_9CRUS</name>
<dbReference type="InterPro" id="IPR001828">
    <property type="entry name" value="ANF_lig-bd_rcpt"/>
</dbReference>
<dbReference type="Gene3D" id="1.10.287.70">
    <property type="match status" value="1"/>
</dbReference>
<dbReference type="SUPFAM" id="SSF53822">
    <property type="entry name" value="Periplasmic binding protein-like I"/>
    <property type="match status" value="1"/>
</dbReference>
<gene>
    <name evidence="19" type="ORF">OUZ56_000254</name>
</gene>
<dbReference type="InterPro" id="IPR015683">
    <property type="entry name" value="Ionotropic_Glu_rcpt"/>
</dbReference>
<dbReference type="SMART" id="SM00079">
    <property type="entry name" value="PBPe"/>
    <property type="match status" value="1"/>
</dbReference>
<dbReference type="Gene3D" id="3.40.50.2300">
    <property type="match status" value="2"/>
</dbReference>
<proteinExistence type="inferred from homology"/>
<dbReference type="EMBL" id="JAOYFB010000036">
    <property type="protein sequence ID" value="KAK4018186.1"/>
    <property type="molecule type" value="Genomic_DNA"/>
</dbReference>
<evidence type="ECO:0000256" key="16">
    <source>
        <dbReference type="SAM" id="Phobius"/>
    </source>
</evidence>
<comment type="similarity">
    <text evidence="2">Belongs to the glutamate-gated ion channel (TC 1.A.10.1) family.</text>
</comment>
<evidence type="ECO:0000256" key="3">
    <source>
        <dbReference type="ARBA" id="ARBA00022448"/>
    </source>
</evidence>
<evidence type="ECO:0000256" key="11">
    <source>
        <dbReference type="ARBA" id="ARBA00023180"/>
    </source>
</evidence>
<protein>
    <recommendedName>
        <fullName evidence="21">Glutamate receptor ionotropic, kainate 2</fullName>
    </recommendedName>
</protein>
<dbReference type="PANTHER" id="PTHR18966">
    <property type="entry name" value="IONOTROPIC GLUTAMATE RECEPTOR"/>
    <property type="match status" value="1"/>
</dbReference>
<evidence type="ECO:0000256" key="8">
    <source>
        <dbReference type="ARBA" id="ARBA00023065"/>
    </source>
</evidence>
<evidence type="ECO:0000256" key="14">
    <source>
        <dbReference type="ARBA" id="ARBA00023303"/>
    </source>
</evidence>
<dbReference type="InterPro" id="IPR019594">
    <property type="entry name" value="Glu/Gly-bd"/>
</dbReference>
<evidence type="ECO:0000256" key="7">
    <source>
        <dbReference type="ARBA" id="ARBA00023018"/>
    </source>
</evidence>
<dbReference type="PRINTS" id="PR00177">
    <property type="entry name" value="NMDARECEPTOR"/>
</dbReference>
<evidence type="ECO:0000256" key="9">
    <source>
        <dbReference type="ARBA" id="ARBA00023136"/>
    </source>
</evidence>
<sequence length="748" mass="85703">MLQDMIRAPTAKPMEILLRQASPDTYKDVLREVKAKEYYNLVIDTKPENMNFFLKGVLQLQMNDYKYHYLFTTFDVEIFDLEAFKYNYVNITAFRAVDSEYFRVMQTLKEMEKVQMPGYNQTVINRTRILQIEPALFYDSVHVFAHGLQALDRSSSLRLANMSCEDEVPWSDGSSLFNYINAVEYRGLTGPVQFREGRRTNFKFDLLKLKSHALLKVGEWTPRTGVNLTDPVAFFDAGTMNVTLVVTTNLERPYVMLNHGKNYTGNNRFYGFSMELLEEIARLSKFSYIVDINPDGAYGVKNPVTGEWNGVVKQLMSHKADLAIGSMTINYARESVIDFTKPFMNLGLSIMFKVPSKPPARIFSFMKPLTLDIWLYVLLAYALVSITMFLVSRFSPYEWHNPYPCVADPTVIRNQFSLGNSFWFTVGTLMQQGSDLNPKAASTRIVGSIWWFFTLIIISSYTANLAAFLTVERMASPIESAQDLAEQREISYGILESGSTMTFFRDSKIETYQKMWRFMENKKPSVFVSTYEEGIRRVLEGNYAFLMESTTLDYFVHRNCNLTQIGGLLDSKYYGIATPIGSPWRDRISLAILELQEKGVIYQLYSKWWKNKEEVCNKFPQGKETKTTLGVDSIGGVFVVLLCGLAVAVLIAIIEFCWNSKKSAAYENQSLCSEMAEEFCFAVRCRGSVQRPAFKRKCSQCVTHCSYLREMDLASHHVPVPSNGLLVENFREDFNSSYQNEEPNNTVV</sequence>
<reference evidence="19 20" key="1">
    <citation type="journal article" date="2023" name="Nucleic Acids Res.">
        <title>The hologenome of Daphnia magna reveals possible DNA methylation and microbiome-mediated evolution of the host genome.</title>
        <authorList>
            <person name="Chaturvedi A."/>
            <person name="Li X."/>
            <person name="Dhandapani V."/>
            <person name="Marshall H."/>
            <person name="Kissane S."/>
            <person name="Cuenca-Cambronero M."/>
            <person name="Asole G."/>
            <person name="Calvet F."/>
            <person name="Ruiz-Romero M."/>
            <person name="Marangio P."/>
            <person name="Guigo R."/>
            <person name="Rago D."/>
            <person name="Mirbahai L."/>
            <person name="Eastwood N."/>
            <person name="Colbourne J.K."/>
            <person name="Zhou J."/>
            <person name="Mallon E."/>
            <person name="Orsini L."/>
        </authorList>
    </citation>
    <scope>NUCLEOTIDE SEQUENCE [LARGE SCALE GENOMIC DNA]</scope>
    <source>
        <strain evidence="19">LRV0_1</strain>
    </source>
</reference>
<accession>A0ABQ9ZZ44</accession>
<dbReference type="SUPFAM" id="SSF53850">
    <property type="entry name" value="Periplasmic binding protein-like II"/>
    <property type="match status" value="1"/>
</dbReference>
<dbReference type="InterPro" id="IPR001508">
    <property type="entry name" value="Iono_Glu_rcpt_met"/>
</dbReference>
<keyword evidence="11" id="KW-0325">Glycoprotein</keyword>
<keyword evidence="13" id="KW-1071">Ligand-gated ion channel</keyword>
<evidence type="ECO:0000259" key="18">
    <source>
        <dbReference type="SMART" id="SM00918"/>
    </source>
</evidence>
<dbReference type="InterPro" id="IPR001320">
    <property type="entry name" value="Iontro_rcpt_C"/>
</dbReference>
<keyword evidence="14" id="KW-0407">Ion channel</keyword>
<feature type="domain" description="Ionotropic glutamate receptor L-glutamate and glycine-binding" evidence="18">
    <location>
        <begin position="253"/>
        <end position="317"/>
    </location>
</feature>
<dbReference type="SUPFAM" id="SSF81324">
    <property type="entry name" value="Voltage-gated potassium channels"/>
    <property type="match status" value="1"/>
</dbReference>
<evidence type="ECO:0000256" key="10">
    <source>
        <dbReference type="ARBA" id="ARBA00023170"/>
    </source>
</evidence>
<evidence type="ECO:0000256" key="1">
    <source>
        <dbReference type="ARBA" id="ARBA00004651"/>
    </source>
</evidence>
<feature type="transmembrane region" description="Helical" evidence="16">
    <location>
        <begin position="449"/>
        <end position="471"/>
    </location>
</feature>
<keyword evidence="12" id="KW-0628">Postsynaptic cell membrane</keyword>
<keyword evidence="7" id="KW-0770">Synapse</keyword>
<evidence type="ECO:0000256" key="2">
    <source>
        <dbReference type="ARBA" id="ARBA00008685"/>
    </source>
</evidence>
<dbReference type="Pfam" id="PF10613">
    <property type="entry name" value="Lig_chan-Glu_bd"/>
    <property type="match status" value="1"/>
</dbReference>
<dbReference type="Gene3D" id="3.40.190.10">
    <property type="entry name" value="Periplasmic binding protein-like II"/>
    <property type="match status" value="1"/>
</dbReference>
<keyword evidence="20" id="KW-1185">Reference proteome</keyword>
<evidence type="ECO:0000256" key="12">
    <source>
        <dbReference type="ARBA" id="ARBA00023257"/>
    </source>
</evidence>
<dbReference type="Pfam" id="PF00060">
    <property type="entry name" value="Lig_chan"/>
    <property type="match status" value="1"/>
</dbReference>
<keyword evidence="9 16" id="KW-0472">Membrane</keyword>
<evidence type="ECO:0000259" key="17">
    <source>
        <dbReference type="SMART" id="SM00079"/>
    </source>
</evidence>
<dbReference type="SMART" id="SM00918">
    <property type="entry name" value="Lig_chan-Glu_bd"/>
    <property type="match status" value="1"/>
</dbReference>
<evidence type="ECO:0000313" key="20">
    <source>
        <dbReference type="Proteomes" id="UP001234178"/>
    </source>
</evidence>
<keyword evidence="5 16" id="KW-0812">Transmembrane</keyword>
<keyword evidence="6 16" id="KW-1133">Transmembrane helix</keyword>
<evidence type="ECO:0000256" key="5">
    <source>
        <dbReference type="ARBA" id="ARBA00022692"/>
    </source>
</evidence>
<dbReference type="Pfam" id="PF01094">
    <property type="entry name" value="ANF_receptor"/>
    <property type="match status" value="1"/>
</dbReference>
<comment type="subcellular location">
    <subcellularLocation>
        <location evidence="1">Cell membrane</location>
        <topology evidence="1">Multi-pass membrane protein</topology>
    </subcellularLocation>
    <subcellularLocation>
        <location evidence="15">Postsynaptic cell membrane</location>
    </subcellularLocation>
</comment>
<dbReference type="InterPro" id="IPR028082">
    <property type="entry name" value="Peripla_BP_I"/>
</dbReference>
<comment type="caution">
    <text evidence="19">The sequence shown here is derived from an EMBL/GenBank/DDBJ whole genome shotgun (WGS) entry which is preliminary data.</text>
</comment>
<keyword evidence="4" id="KW-1003">Cell membrane</keyword>
<feature type="transmembrane region" description="Helical" evidence="16">
    <location>
        <begin position="373"/>
        <end position="394"/>
    </location>
</feature>
<evidence type="ECO:0000313" key="19">
    <source>
        <dbReference type="EMBL" id="KAK4018186.1"/>
    </source>
</evidence>
<feature type="domain" description="Ionotropic glutamate receptor C-terminal" evidence="17">
    <location>
        <begin position="243"/>
        <end position="611"/>
    </location>
</feature>
<evidence type="ECO:0008006" key="21">
    <source>
        <dbReference type="Google" id="ProtNLM"/>
    </source>
</evidence>
<dbReference type="Proteomes" id="UP001234178">
    <property type="component" value="Unassembled WGS sequence"/>
</dbReference>
<evidence type="ECO:0000256" key="15">
    <source>
        <dbReference type="ARBA" id="ARBA00034100"/>
    </source>
</evidence>